<comment type="catalytic activity">
    <reaction evidence="1 18">
        <text>a 1,2-diacyl-sn-glycero-3-phosphate + CTP + H(+) = a CDP-1,2-diacyl-sn-glycerol + diphosphate</text>
        <dbReference type="Rhea" id="RHEA:16229"/>
        <dbReference type="ChEBI" id="CHEBI:15378"/>
        <dbReference type="ChEBI" id="CHEBI:33019"/>
        <dbReference type="ChEBI" id="CHEBI:37563"/>
        <dbReference type="ChEBI" id="CHEBI:58332"/>
        <dbReference type="ChEBI" id="CHEBI:58608"/>
        <dbReference type="EC" id="2.7.7.41"/>
    </reaction>
</comment>
<keyword evidence="10 18" id="KW-0808">Transferase</keyword>
<dbReference type="Proteomes" id="UP001200537">
    <property type="component" value="Unassembled WGS sequence"/>
</dbReference>
<evidence type="ECO:0000256" key="3">
    <source>
        <dbReference type="ARBA" id="ARBA00005119"/>
    </source>
</evidence>
<evidence type="ECO:0000256" key="2">
    <source>
        <dbReference type="ARBA" id="ARBA00004651"/>
    </source>
</evidence>
<evidence type="ECO:0000256" key="15">
    <source>
        <dbReference type="ARBA" id="ARBA00023136"/>
    </source>
</evidence>
<evidence type="ECO:0000256" key="4">
    <source>
        <dbReference type="ARBA" id="ARBA00005189"/>
    </source>
</evidence>
<evidence type="ECO:0000256" key="18">
    <source>
        <dbReference type="RuleBase" id="RU003938"/>
    </source>
</evidence>
<keyword evidence="15 19" id="KW-0472">Membrane</keyword>
<evidence type="ECO:0000313" key="20">
    <source>
        <dbReference type="EMBL" id="MCG4617960.1"/>
    </source>
</evidence>
<dbReference type="PANTHER" id="PTHR46382">
    <property type="entry name" value="PHOSPHATIDATE CYTIDYLYLTRANSFERASE"/>
    <property type="match status" value="1"/>
</dbReference>
<feature type="transmembrane region" description="Helical" evidence="19">
    <location>
        <begin position="193"/>
        <end position="211"/>
    </location>
</feature>
<sequence length="281" mass="29521">MNPEPTKNALAKPKKSRAGRNLPASIAVGVGLGALVLALLLAPPVCFLVFIMVVAVMAEFEMARAVSRIRVKLCLPPLVVGSIGMLVCAYLLGPEGVWAALLATLIACAIWRLSSGPSKFATRDLLVTGFVAIYLPFLASFVVIMLHNPHHPAPIIVWIVITICNDIGGYAAGVLKGKHPLAPAVSPAKSWEGFAGSVVMCTLAAAVAVWATGTQVWAIAVLGILTPMVATCGDLGESLIKRDLQLKDMGNLLPGHGGVMDRLDSLLITVPLFFLVSLGIF</sequence>
<protein>
    <recommendedName>
        <fullName evidence="7 18">Phosphatidate cytidylyltransferase</fullName>
        <ecNumber evidence="6 18">2.7.7.41</ecNumber>
    </recommendedName>
</protein>
<dbReference type="PROSITE" id="PS01315">
    <property type="entry name" value="CDS"/>
    <property type="match status" value="1"/>
</dbReference>
<comment type="subcellular location">
    <subcellularLocation>
        <location evidence="2">Cell membrane</location>
        <topology evidence="2">Multi-pass membrane protein</topology>
    </subcellularLocation>
</comment>
<evidence type="ECO:0000313" key="21">
    <source>
        <dbReference type="Proteomes" id="UP001200537"/>
    </source>
</evidence>
<dbReference type="RefSeq" id="WP_238128029.1">
    <property type="nucleotide sequence ID" value="NZ_JAGZVZ010000001.1"/>
</dbReference>
<dbReference type="GO" id="GO:0004605">
    <property type="term" value="F:phosphatidate cytidylyltransferase activity"/>
    <property type="evidence" value="ECO:0007669"/>
    <property type="project" value="UniProtKB-EC"/>
</dbReference>
<keyword evidence="13 19" id="KW-1133">Transmembrane helix</keyword>
<feature type="transmembrane region" description="Helical" evidence="19">
    <location>
        <begin position="47"/>
        <end position="66"/>
    </location>
</feature>
<evidence type="ECO:0000256" key="19">
    <source>
        <dbReference type="SAM" id="Phobius"/>
    </source>
</evidence>
<gene>
    <name evidence="20" type="ORF">L0M99_05575</name>
</gene>
<evidence type="ECO:0000256" key="10">
    <source>
        <dbReference type="ARBA" id="ARBA00022679"/>
    </source>
</evidence>
<evidence type="ECO:0000256" key="16">
    <source>
        <dbReference type="ARBA" id="ARBA00023209"/>
    </source>
</evidence>
<dbReference type="GO" id="GO:0005886">
    <property type="term" value="C:plasma membrane"/>
    <property type="evidence" value="ECO:0007669"/>
    <property type="project" value="UniProtKB-SubCell"/>
</dbReference>
<feature type="transmembrane region" description="Helical" evidence="19">
    <location>
        <begin position="153"/>
        <end position="172"/>
    </location>
</feature>
<keyword evidence="9" id="KW-0444">Lipid biosynthesis</keyword>
<keyword evidence="12 18" id="KW-0548">Nucleotidyltransferase</keyword>
<feature type="transmembrane region" description="Helical" evidence="19">
    <location>
        <begin position="126"/>
        <end position="147"/>
    </location>
</feature>
<dbReference type="EC" id="2.7.7.41" evidence="6 18"/>
<feature type="transmembrane region" description="Helical" evidence="19">
    <location>
        <begin position="73"/>
        <end position="92"/>
    </location>
</feature>
<keyword evidence="16" id="KW-0594">Phospholipid biosynthesis</keyword>
<keyword evidence="8" id="KW-1003">Cell membrane</keyword>
<dbReference type="Pfam" id="PF01148">
    <property type="entry name" value="CTP_transf_1"/>
    <property type="match status" value="1"/>
</dbReference>
<accession>A0AAJ1BDF5</accession>
<comment type="caution">
    <text evidence="20">The sequence shown here is derived from an EMBL/GenBank/DDBJ whole genome shotgun (WGS) entry which is preliminary data.</text>
</comment>
<dbReference type="InterPro" id="IPR000374">
    <property type="entry name" value="PC_trans"/>
</dbReference>
<evidence type="ECO:0000256" key="8">
    <source>
        <dbReference type="ARBA" id="ARBA00022475"/>
    </source>
</evidence>
<reference evidence="20" key="1">
    <citation type="submission" date="2022-01" db="EMBL/GenBank/DDBJ databases">
        <title>Collection of gut derived symbiotic bacterial strains cultured from healthy donors.</title>
        <authorList>
            <person name="Lin H."/>
            <person name="Kohout C."/>
            <person name="Waligurski E."/>
            <person name="Pamer E.G."/>
        </authorList>
    </citation>
    <scope>NUCLEOTIDE SEQUENCE</scope>
    <source>
        <strain evidence="20">DFI.7.46</strain>
    </source>
</reference>
<evidence type="ECO:0000256" key="6">
    <source>
        <dbReference type="ARBA" id="ARBA00012487"/>
    </source>
</evidence>
<proteinExistence type="inferred from homology"/>
<dbReference type="PANTHER" id="PTHR46382:SF1">
    <property type="entry name" value="PHOSPHATIDATE CYTIDYLYLTRANSFERASE"/>
    <property type="match status" value="1"/>
</dbReference>
<evidence type="ECO:0000256" key="12">
    <source>
        <dbReference type="ARBA" id="ARBA00022695"/>
    </source>
</evidence>
<evidence type="ECO:0000256" key="1">
    <source>
        <dbReference type="ARBA" id="ARBA00001698"/>
    </source>
</evidence>
<comment type="pathway">
    <text evidence="4">Lipid metabolism.</text>
</comment>
<organism evidence="20 21">
    <name type="scientific">Varibaculum cambriense</name>
    <dbReference type="NCBI Taxonomy" id="184870"/>
    <lineage>
        <taxon>Bacteria</taxon>
        <taxon>Bacillati</taxon>
        <taxon>Actinomycetota</taxon>
        <taxon>Actinomycetes</taxon>
        <taxon>Actinomycetales</taxon>
        <taxon>Actinomycetaceae</taxon>
        <taxon>Varibaculum</taxon>
    </lineage>
</organism>
<evidence type="ECO:0000256" key="13">
    <source>
        <dbReference type="ARBA" id="ARBA00022989"/>
    </source>
</evidence>
<evidence type="ECO:0000256" key="11">
    <source>
        <dbReference type="ARBA" id="ARBA00022692"/>
    </source>
</evidence>
<evidence type="ECO:0000256" key="7">
    <source>
        <dbReference type="ARBA" id="ARBA00019373"/>
    </source>
</evidence>
<evidence type="ECO:0000256" key="14">
    <source>
        <dbReference type="ARBA" id="ARBA00023098"/>
    </source>
</evidence>
<feature type="transmembrane region" description="Helical" evidence="19">
    <location>
        <begin position="217"/>
        <end position="240"/>
    </location>
</feature>
<keyword evidence="14" id="KW-0443">Lipid metabolism</keyword>
<keyword evidence="17" id="KW-1208">Phospholipid metabolism</keyword>
<evidence type="ECO:0000256" key="17">
    <source>
        <dbReference type="ARBA" id="ARBA00023264"/>
    </source>
</evidence>
<dbReference type="EMBL" id="JAKNHJ010000009">
    <property type="protein sequence ID" value="MCG4617960.1"/>
    <property type="molecule type" value="Genomic_DNA"/>
</dbReference>
<keyword evidence="11 18" id="KW-0812">Transmembrane</keyword>
<comment type="similarity">
    <text evidence="5 18">Belongs to the CDS family.</text>
</comment>
<name>A0AAJ1BDF5_9ACTO</name>
<dbReference type="GO" id="GO:0016024">
    <property type="term" value="P:CDP-diacylglycerol biosynthetic process"/>
    <property type="evidence" value="ECO:0007669"/>
    <property type="project" value="TreeGrafter"/>
</dbReference>
<comment type="pathway">
    <text evidence="3 18">Phospholipid metabolism; CDP-diacylglycerol biosynthesis; CDP-diacylglycerol from sn-glycerol 3-phosphate: step 3/3.</text>
</comment>
<feature type="transmembrane region" description="Helical" evidence="19">
    <location>
        <begin position="98"/>
        <end position="114"/>
    </location>
</feature>
<dbReference type="AlphaFoldDB" id="A0AAJ1BDF5"/>
<evidence type="ECO:0000256" key="9">
    <source>
        <dbReference type="ARBA" id="ARBA00022516"/>
    </source>
</evidence>
<evidence type="ECO:0000256" key="5">
    <source>
        <dbReference type="ARBA" id="ARBA00010185"/>
    </source>
</evidence>